<feature type="transmembrane region" description="Helical" evidence="1">
    <location>
        <begin position="121"/>
        <end position="147"/>
    </location>
</feature>
<feature type="transmembrane region" description="Helical" evidence="1">
    <location>
        <begin position="87"/>
        <end position="109"/>
    </location>
</feature>
<gene>
    <name evidence="3" type="ORF">AAF463_24775</name>
</gene>
<reference evidence="3" key="1">
    <citation type="submission" date="2024-06" db="EMBL/GenBank/DDBJ databases">
        <title>Multiomics insights into the TNT degradation mechanism by Pantoea sp. BJ2 isolated from an ammunition destruction site.</title>
        <authorList>
            <person name="Luo J."/>
        </authorList>
    </citation>
    <scope>NUCLEOTIDE SEQUENCE</scope>
    <source>
        <strain evidence="3">BJ2</strain>
        <plasmid evidence="3">plasmindB</plasmid>
    </source>
</reference>
<feature type="transmembrane region" description="Helical" evidence="1">
    <location>
        <begin position="277"/>
        <end position="294"/>
    </location>
</feature>
<feature type="transmembrane region" description="Helical" evidence="1">
    <location>
        <begin position="181"/>
        <end position="204"/>
    </location>
</feature>
<evidence type="ECO:0000256" key="2">
    <source>
        <dbReference type="SAM" id="SignalP"/>
    </source>
</evidence>
<accession>A0AAU7U3G7</accession>
<feature type="transmembrane region" description="Helical" evidence="1">
    <location>
        <begin position="252"/>
        <end position="271"/>
    </location>
</feature>
<feature type="transmembrane region" description="Helical" evidence="1">
    <location>
        <begin position="154"/>
        <end position="175"/>
    </location>
</feature>
<sequence>MKYSLIAVLILFSSVASAHVKWFVNYDTTRAPVPFYETFITVPMLLLLALSLGVIYVTSCLDRLWPAPADLPKWRPLVEKIRNFVPALMRWGTSVFFALLFFFFPDIILTPDLVIDNPGLIWVHLLIALSAPHYKTSFIAGLGILFLYGYAIQLYGLFHMIDYLIFVGTAVYLIVQSVKNTGLITFALEIVRLTSCFAFMWGAIEKFMQPILYEQLLTNHDYLLMGIDMDLYIKAAGFVEFCLTWHILTGKLASFASLVILFILVTLAFIPFGMTDFIGHFLLIVPLIAILSSPREQPVFERSATSTLAFMFTFCFFLMLSYTSYYLLHYQLHLHLW</sequence>
<feature type="chain" id="PRO_5043817875" evidence="2">
    <location>
        <begin position="19"/>
        <end position="337"/>
    </location>
</feature>
<keyword evidence="1" id="KW-0472">Membrane</keyword>
<protein>
    <submittedName>
        <fullName evidence="3">Uncharacterized protein</fullName>
    </submittedName>
</protein>
<dbReference type="AlphaFoldDB" id="A0AAU7U3G7"/>
<keyword evidence="1" id="KW-0812">Transmembrane</keyword>
<dbReference type="EMBL" id="CP158294">
    <property type="protein sequence ID" value="XBV47540.1"/>
    <property type="molecule type" value="Genomic_DNA"/>
</dbReference>
<feature type="transmembrane region" description="Helical" evidence="1">
    <location>
        <begin position="306"/>
        <end position="328"/>
    </location>
</feature>
<proteinExistence type="predicted"/>
<keyword evidence="3" id="KW-0614">Plasmid</keyword>
<dbReference type="RefSeq" id="WP_350262581.1">
    <property type="nucleotide sequence ID" value="NZ_CP158294.1"/>
</dbReference>
<organism evidence="3">
    <name type="scientific">Pantoea sp. BJ2</name>
    <dbReference type="NCBI Taxonomy" id="3141322"/>
    <lineage>
        <taxon>Bacteria</taxon>
        <taxon>Pseudomonadati</taxon>
        <taxon>Pseudomonadota</taxon>
        <taxon>Gammaproteobacteria</taxon>
        <taxon>Enterobacterales</taxon>
        <taxon>Erwiniaceae</taxon>
        <taxon>Pantoea</taxon>
    </lineage>
</organism>
<evidence type="ECO:0000313" key="3">
    <source>
        <dbReference type="EMBL" id="XBV47540.1"/>
    </source>
</evidence>
<feature type="signal peptide" evidence="2">
    <location>
        <begin position="1"/>
        <end position="18"/>
    </location>
</feature>
<evidence type="ECO:0000256" key="1">
    <source>
        <dbReference type="SAM" id="Phobius"/>
    </source>
</evidence>
<geneLocation type="plasmid" evidence="3">
    <name>plasmindB</name>
</geneLocation>
<name>A0AAU7U3G7_9GAMM</name>
<feature type="transmembrane region" description="Helical" evidence="1">
    <location>
        <begin position="42"/>
        <end position="66"/>
    </location>
</feature>
<keyword evidence="1" id="KW-1133">Transmembrane helix</keyword>
<keyword evidence="2" id="KW-0732">Signal</keyword>